<dbReference type="GO" id="GO:0004222">
    <property type="term" value="F:metalloendopeptidase activity"/>
    <property type="evidence" value="ECO:0007669"/>
    <property type="project" value="TreeGrafter"/>
</dbReference>
<dbReference type="Pfam" id="PF01551">
    <property type="entry name" value="Peptidase_M23"/>
    <property type="match status" value="1"/>
</dbReference>
<dbReference type="Proteomes" id="UP000004705">
    <property type="component" value="Chromosome"/>
</dbReference>
<evidence type="ECO:0000256" key="1">
    <source>
        <dbReference type="ARBA" id="ARBA00022729"/>
    </source>
</evidence>
<keyword evidence="4" id="KW-1185">Reference proteome</keyword>
<gene>
    <name evidence="3" type="ORF">SacazDRAFT_03839</name>
</gene>
<proteinExistence type="predicted"/>
<dbReference type="EMBL" id="CM001466">
    <property type="protein sequence ID" value="EHY90699.1"/>
    <property type="molecule type" value="Genomic_DNA"/>
</dbReference>
<dbReference type="HOGENOM" id="CLU_077601_1_2_11"/>
<dbReference type="CDD" id="cd12797">
    <property type="entry name" value="M23_peptidase"/>
    <property type="match status" value="1"/>
</dbReference>
<dbReference type="SUPFAM" id="SSF51261">
    <property type="entry name" value="Duplicated hybrid motif"/>
    <property type="match status" value="1"/>
</dbReference>
<evidence type="ECO:0000313" key="4">
    <source>
        <dbReference type="Proteomes" id="UP000004705"/>
    </source>
</evidence>
<dbReference type="InterPro" id="IPR016047">
    <property type="entry name" value="M23ase_b-sheet_dom"/>
</dbReference>
<dbReference type="InterPro" id="IPR050570">
    <property type="entry name" value="Cell_wall_metabolism_enzyme"/>
</dbReference>
<sequence>MASATPRARATVPTLLVRSVLLVLLVLPLLVGGGVLAVLTTMPTTGPVAAARAATAEPSSSADFPTEPPRFAWPLAAPSSPVRPFDRPPSPYAAGHRGIDLAAAPGQQVLASADGLVVFAGSVAGRGVVSIDHDAGLRTTYEPLRWSVSAGERVHRGQVIGTVVAGHLGCPAQACLHWGVRRGDDYLDPLRLVMPQGTLRLKPWIGSTAPP</sequence>
<feature type="domain" description="M23ase beta-sheet core" evidence="2">
    <location>
        <begin position="95"/>
        <end position="189"/>
    </location>
</feature>
<dbReference type="RefSeq" id="WP_005444202.1">
    <property type="nucleotide sequence ID" value="NZ_CM001466.1"/>
</dbReference>
<dbReference type="InterPro" id="IPR011055">
    <property type="entry name" value="Dup_hybrid_motif"/>
</dbReference>
<protein>
    <submittedName>
        <fullName evidence="3">Metalloendopeptidase-like membrane protein</fullName>
    </submittedName>
</protein>
<dbReference type="AlphaFoldDB" id="H8GB76"/>
<name>H8GB76_9PSEU</name>
<keyword evidence="1" id="KW-0732">Signal</keyword>
<dbReference type="Gene3D" id="2.70.70.10">
    <property type="entry name" value="Glucose Permease (Domain IIA)"/>
    <property type="match status" value="1"/>
</dbReference>
<dbReference type="OrthoDB" id="5245088at2"/>
<accession>H8GB76</accession>
<dbReference type="PANTHER" id="PTHR21666:SF289">
    <property type="entry name" value="L-ALA--D-GLU ENDOPEPTIDASE"/>
    <property type="match status" value="1"/>
</dbReference>
<evidence type="ECO:0000259" key="2">
    <source>
        <dbReference type="Pfam" id="PF01551"/>
    </source>
</evidence>
<reference evidence="3 4" key="1">
    <citation type="journal article" date="2012" name="Stand. Genomic Sci.">
        <title>Genome sequence of the soil bacterium Saccharomonospora azurea type strain (NA-128(T)).</title>
        <authorList>
            <person name="Klenk H.P."/>
            <person name="Held B."/>
            <person name="Lucas S."/>
            <person name="Lapidus A."/>
            <person name="Copeland A."/>
            <person name="Hammon N."/>
            <person name="Pitluck S."/>
            <person name="Goodwin L.A."/>
            <person name="Han C."/>
            <person name="Tapia R."/>
            <person name="Brambilla E.M."/>
            <person name="Potter G."/>
            <person name="Land M."/>
            <person name="Ivanova N."/>
            <person name="Rohde M."/>
            <person name="Goker M."/>
            <person name="Detter J.C."/>
            <person name="Kyrpides N.C."/>
            <person name="Woyke T."/>
        </authorList>
    </citation>
    <scope>NUCLEOTIDE SEQUENCE [LARGE SCALE GENOMIC DNA]</scope>
    <source>
        <strain evidence="3 4">NA-128</strain>
    </source>
</reference>
<evidence type="ECO:0000313" key="3">
    <source>
        <dbReference type="EMBL" id="EHY90699.1"/>
    </source>
</evidence>
<dbReference type="PANTHER" id="PTHR21666">
    <property type="entry name" value="PEPTIDASE-RELATED"/>
    <property type="match status" value="1"/>
</dbReference>
<organism evidence="3 4">
    <name type="scientific">Saccharomonospora azurea NA-128</name>
    <dbReference type="NCBI Taxonomy" id="882081"/>
    <lineage>
        <taxon>Bacteria</taxon>
        <taxon>Bacillati</taxon>
        <taxon>Actinomycetota</taxon>
        <taxon>Actinomycetes</taxon>
        <taxon>Pseudonocardiales</taxon>
        <taxon>Pseudonocardiaceae</taxon>
        <taxon>Saccharomonospora</taxon>
    </lineage>
</organism>